<evidence type="ECO:0000313" key="1">
    <source>
        <dbReference type="EMBL" id="CAB4218512.1"/>
    </source>
</evidence>
<reference evidence="1" key="1">
    <citation type="submission" date="2020-05" db="EMBL/GenBank/DDBJ databases">
        <authorList>
            <person name="Chiriac C."/>
            <person name="Salcher M."/>
            <person name="Ghai R."/>
            <person name="Kavagutti S V."/>
        </authorList>
    </citation>
    <scope>NUCLEOTIDE SEQUENCE</scope>
</reference>
<proteinExistence type="predicted"/>
<name>A0A6J5SSI8_9CAUD</name>
<accession>A0A6J5SSI8</accession>
<dbReference type="EMBL" id="LR797470">
    <property type="protein sequence ID" value="CAB4218512.1"/>
    <property type="molecule type" value="Genomic_DNA"/>
</dbReference>
<organism evidence="1">
    <name type="scientific">uncultured Caudovirales phage</name>
    <dbReference type="NCBI Taxonomy" id="2100421"/>
    <lineage>
        <taxon>Viruses</taxon>
        <taxon>Duplodnaviria</taxon>
        <taxon>Heunggongvirae</taxon>
        <taxon>Uroviricota</taxon>
        <taxon>Caudoviricetes</taxon>
        <taxon>Peduoviridae</taxon>
        <taxon>Maltschvirus</taxon>
        <taxon>Maltschvirus maltsch</taxon>
    </lineage>
</organism>
<protein>
    <submittedName>
        <fullName evidence="1">Uncharacterized protein</fullName>
    </submittedName>
</protein>
<gene>
    <name evidence="1" type="ORF">UFOVP1608_34</name>
</gene>
<sequence length="84" mass="9347">MPTLEEMLDNIPTTSKVGMKCKTNTMLSKMEPARRSKVEAMIDDPETLLVALARILIAGGYSINSQNLSRHRRRGEANGCQCPR</sequence>